<evidence type="ECO:0000259" key="1">
    <source>
        <dbReference type="Pfam" id="PF01261"/>
    </source>
</evidence>
<dbReference type="PANTHER" id="PTHR12110:SF41">
    <property type="entry name" value="INOSOSE DEHYDRATASE"/>
    <property type="match status" value="1"/>
</dbReference>
<feature type="domain" description="Xylose isomerase-like TIM barrel" evidence="1">
    <location>
        <begin position="36"/>
        <end position="283"/>
    </location>
</feature>
<dbReference type="AlphaFoldDB" id="A0A9D1EA65"/>
<proteinExistence type="predicted"/>
<reference evidence="3" key="1">
    <citation type="submission" date="2020-10" db="EMBL/GenBank/DDBJ databases">
        <authorList>
            <person name="Gilroy R."/>
        </authorList>
    </citation>
    <scope>NUCLEOTIDE SEQUENCE</scope>
    <source>
        <strain evidence="3">ChiSjej5B23-6657</strain>
    </source>
</reference>
<evidence type="ECO:0000313" key="4">
    <source>
        <dbReference type="Proteomes" id="UP000823912"/>
    </source>
</evidence>
<dbReference type="InterPro" id="IPR013022">
    <property type="entry name" value="Xyl_isomerase-like_TIM-brl"/>
</dbReference>
<dbReference type="InterPro" id="IPR036237">
    <property type="entry name" value="Xyl_isomerase-like_sf"/>
</dbReference>
<sequence>MLRLSLMTMSMFIPVIIKIKMEQDMEDALELYGEMLDLAADAGFEAVDVTSMELDMIGKETVKEYLEARGLKVSSLIYSNQFASTDEEKCREIVEGGKNAVEQAIYLETKVLMLVPQVHEGIEQFSAEEVQRALIGNLTPVTAYAVEKGIHSVIEDTPDLRLHLCRAEDLARVVDAIPGQEVVYDSGNMVLVDEDPIKYYERFAQKTAHIHLKDMMEVPETARFADTAEDGRKMTGAPSGTGMLAEAFPALMERIRENGYDGYLTVEFAKDEELGYPDSLKRAKTYFDRIISDSEISVRPFFDSLEMREDRENGHCYGIYMREALQAFAAKGTKQTAGEVYETFLDCYKHTLSGDDNFVDLLDTLRGYEENAALLIDKQRDHYVHSVNVFLLGIRIYQNSENFRKATAQFLGQKGELSFSGVQEEFFFRWGMAALFHDIGYPVEITNNQIRKFIRTVLADEKRDAEPYIGYHKEDCLTELPCRDQKLNFTAMLSRHIADTLDVREDLLENTLAGFVADMQSNGHVDHGYYSALALLQHYGFMAEGDGASAKIYREAVLDAASAILLHNYYKHVLQKPPFALPPLSAERHPIGYLLILCDELQEWNRQAYGIEDKKKVHAADCKIRMDAGCLKVHYVTYGGVLAEDFCAKKERTLRQLLVLDNIFPGGVTVSATTRSDILLSDIRSDREKLPRPFLENVEKLSRRIHERYNEAQRASHPDRELQYPDWESLSDDLKYSNIRQARAYFGYLQAAGMYAAPEGDAGQEVLEFPPELTEALARKEHESWIAERTDNGWKYGAEKDVQKKLSPYLIPYDELPEDVRQMDRDAIDNILPLFHEIGLRVYRMR</sequence>
<accession>A0A9D1EA65</accession>
<name>A0A9D1EA65_9FIRM</name>
<reference evidence="3" key="2">
    <citation type="journal article" date="2021" name="PeerJ">
        <title>Extensive microbial diversity within the chicken gut microbiome revealed by metagenomics and culture.</title>
        <authorList>
            <person name="Gilroy R."/>
            <person name="Ravi A."/>
            <person name="Getino M."/>
            <person name="Pursley I."/>
            <person name="Horton D.L."/>
            <person name="Alikhan N.F."/>
            <person name="Baker D."/>
            <person name="Gharbi K."/>
            <person name="Hall N."/>
            <person name="Watson M."/>
            <person name="Adriaenssens E.M."/>
            <person name="Foster-Nyarko E."/>
            <person name="Jarju S."/>
            <person name="Secka A."/>
            <person name="Antonio M."/>
            <person name="Oren A."/>
            <person name="Chaudhuri R.R."/>
            <person name="La Ragione R."/>
            <person name="Hildebrand F."/>
            <person name="Pallen M.J."/>
        </authorList>
    </citation>
    <scope>NUCLEOTIDE SEQUENCE</scope>
    <source>
        <strain evidence="3">ChiSjej5B23-6657</strain>
    </source>
</reference>
<comment type="caution">
    <text evidence="3">The sequence shown here is derived from an EMBL/GenBank/DDBJ whole genome shotgun (WGS) entry which is preliminary data.</text>
</comment>
<dbReference type="Gene3D" id="6.20.350.10">
    <property type="match status" value="1"/>
</dbReference>
<protein>
    <submittedName>
        <fullName evidence="3">TIM barrel protein</fullName>
    </submittedName>
</protein>
<organism evidence="3 4">
    <name type="scientific">Candidatus Pullilachnospira gallistercoris</name>
    <dbReference type="NCBI Taxonomy" id="2840911"/>
    <lineage>
        <taxon>Bacteria</taxon>
        <taxon>Bacillati</taxon>
        <taxon>Bacillota</taxon>
        <taxon>Clostridia</taxon>
        <taxon>Lachnospirales</taxon>
        <taxon>Lachnospiraceae</taxon>
        <taxon>Lachnospiraceae incertae sedis</taxon>
        <taxon>Candidatus Pullilachnospira</taxon>
    </lineage>
</organism>
<dbReference type="SUPFAM" id="SSF51658">
    <property type="entry name" value="Xylose isomerase-like"/>
    <property type="match status" value="1"/>
</dbReference>
<evidence type="ECO:0000313" key="3">
    <source>
        <dbReference type="EMBL" id="HIR71175.1"/>
    </source>
</evidence>
<gene>
    <name evidence="3" type="ORF">IAA55_07825</name>
</gene>
<feature type="domain" description="Ryanodine receptor Ryr" evidence="2">
    <location>
        <begin position="772"/>
        <end position="842"/>
    </location>
</feature>
<dbReference type="EMBL" id="DVHM01000125">
    <property type="protein sequence ID" value="HIR71175.1"/>
    <property type="molecule type" value="Genomic_DNA"/>
</dbReference>
<dbReference type="InterPro" id="IPR003032">
    <property type="entry name" value="Ryanodine_rcpt"/>
</dbReference>
<dbReference type="Gene3D" id="3.20.20.150">
    <property type="entry name" value="Divalent-metal-dependent TIM barrel enzymes"/>
    <property type="match status" value="1"/>
</dbReference>
<dbReference type="PANTHER" id="PTHR12110">
    <property type="entry name" value="HYDROXYPYRUVATE ISOMERASE"/>
    <property type="match status" value="1"/>
</dbReference>
<dbReference type="Proteomes" id="UP000823912">
    <property type="component" value="Unassembled WGS sequence"/>
</dbReference>
<evidence type="ECO:0000259" key="2">
    <source>
        <dbReference type="Pfam" id="PF02026"/>
    </source>
</evidence>
<dbReference type="InterPro" id="IPR050312">
    <property type="entry name" value="IolE/XylAMocC-like"/>
</dbReference>
<dbReference type="Pfam" id="PF01261">
    <property type="entry name" value="AP_endonuc_2"/>
    <property type="match status" value="1"/>
</dbReference>
<dbReference type="Pfam" id="PF02026">
    <property type="entry name" value="RyR"/>
    <property type="match status" value="1"/>
</dbReference>